<sequence length="135" mass="14855">MQESGPNHGSKLEIFIEGEWEANAMARAMEWAAQRILREKQAQLTHEQARAFLEALCGTEVLEGGERRPKSRAVHTHLAAVLGLDRLPPDAKLSAGWDVDPGGRVQGVADYLIAAGLALADALEHERDRLLNQRL</sequence>
<dbReference type="EMBL" id="ANAH02000001">
    <property type="protein sequence ID" value="EPX65322.1"/>
    <property type="molecule type" value="Genomic_DNA"/>
</dbReference>
<reference evidence="1" key="1">
    <citation type="submission" date="2013-05" db="EMBL/GenBank/DDBJ databases">
        <title>Genome assembly of Cystobacter fuscus DSM 2262.</title>
        <authorList>
            <person name="Sharma G."/>
            <person name="Khatri I."/>
            <person name="Kaur C."/>
            <person name="Mayilraj S."/>
            <person name="Subramanian S."/>
        </authorList>
    </citation>
    <scope>NUCLEOTIDE SEQUENCE [LARGE SCALE GENOMIC DNA]</scope>
    <source>
        <strain evidence="1">DSM 2262</strain>
    </source>
</reference>
<name>S9PS22_CYSF2</name>
<comment type="caution">
    <text evidence="1">The sequence shown here is derived from an EMBL/GenBank/DDBJ whole genome shotgun (WGS) entry which is preliminary data.</text>
</comment>
<accession>S9PS22</accession>
<dbReference type="RefSeq" id="WP_020917754.1">
    <property type="nucleotide sequence ID" value="NZ_ANAH02000001.1"/>
</dbReference>
<evidence type="ECO:0000313" key="1">
    <source>
        <dbReference type="EMBL" id="EPX65322.1"/>
    </source>
</evidence>
<keyword evidence="2" id="KW-1185">Reference proteome</keyword>
<proteinExistence type="predicted"/>
<organism evidence="1 2">
    <name type="scientific">Cystobacter fuscus (strain ATCC 25194 / DSM 2262 / NBRC 100088 / M29)</name>
    <dbReference type="NCBI Taxonomy" id="1242864"/>
    <lineage>
        <taxon>Bacteria</taxon>
        <taxon>Pseudomonadati</taxon>
        <taxon>Myxococcota</taxon>
        <taxon>Myxococcia</taxon>
        <taxon>Myxococcales</taxon>
        <taxon>Cystobacterineae</taxon>
        <taxon>Archangiaceae</taxon>
        <taxon>Cystobacter</taxon>
    </lineage>
</organism>
<dbReference type="AlphaFoldDB" id="S9PS22"/>
<protein>
    <submittedName>
        <fullName evidence="1">Light-independent protochlorophyllide reductase N subunit</fullName>
    </submittedName>
</protein>
<dbReference type="Proteomes" id="UP000011682">
    <property type="component" value="Unassembled WGS sequence"/>
</dbReference>
<gene>
    <name evidence="1" type="ORF">D187_000748</name>
</gene>
<evidence type="ECO:0000313" key="2">
    <source>
        <dbReference type="Proteomes" id="UP000011682"/>
    </source>
</evidence>